<dbReference type="AlphaFoldDB" id="A0AAF0RDF1"/>
<keyword evidence="4" id="KW-0735">Signal-anchor</keyword>
<feature type="compositionally biased region" description="Low complexity" evidence="7">
    <location>
        <begin position="198"/>
        <end position="207"/>
    </location>
</feature>
<dbReference type="InterPro" id="IPR025846">
    <property type="entry name" value="TBL_N"/>
</dbReference>
<evidence type="ECO:0008006" key="12">
    <source>
        <dbReference type="Google" id="ProtNLM"/>
    </source>
</evidence>
<dbReference type="EMBL" id="CP133618">
    <property type="protein sequence ID" value="WMV36529.1"/>
    <property type="molecule type" value="Genomic_DNA"/>
</dbReference>
<evidence type="ECO:0000256" key="4">
    <source>
        <dbReference type="ARBA" id="ARBA00022968"/>
    </source>
</evidence>
<keyword evidence="6" id="KW-0472">Membrane</keyword>
<evidence type="ECO:0000256" key="3">
    <source>
        <dbReference type="ARBA" id="ARBA00022692"/>
    </source>
</evidence>
<evidence type="ECO:0000259" key="8">
    <source>
        <dbReference type="Pfam" id="PF13839"/>
    </source>
</evidence>
<dbReference type="InterPro" id="IPR026057">
    <property type="entry name" value="TBL_C"/>
</dbReference>
<feature type="domain" description="Trichome birefringence-like N-terminal" evidence="9">
    <location>
        <begin position="235"/>
        <end position="288"/>
    </location>
</feature>
<evidence type="ECO:0000256" key="7">
    <source>
        <dbReference type="SAM" id="MobiDB-lite"/>
    </source>
</evidence>
<dbReference type="InterPro" id="IPR029962">
    <property type="entry name" value="TBL"/>
</dbReference>
<dbReference type="GO" id="GO:0016413">
    <property type="term" value="F:O-acetyltransferase activity"/>
    <property type="evidence" value="ECO:0007669"/>
    <property type="project" value="InterPro"/>
</dbReference>
<dbReference type="Proteomes" id="UP001234989">
    <property type="component" value="Chromosome 7"/>
</dbReference>
<keyword evidence="11" id="KW-1185">Reference proteome</keyword>
<proteinExistence type="inferred from homology"/>
<evidence type="ECO:0000256" key="5">
    <source>
        <dbReference type="ARBA" id="ARBA00022989"/>
    </source>
</evidence>
<name>A0AAF0RDF1_SOLVR</name>
<dbReference type="Pfam" id="PF13839">
    <property type="entry name" value="PC-Esterase"/>
    <property type="match status" value="1"/>
</dbReference>
<evidence type="ECO:0000256" key="2">
    <source>
        <dbReference type="ARBA" id="ARBA00007727"/>
    </source>
</evidence>
<keyword evidence="5" id="KW-1133">Transmembrane helix</keyword>
<organism evidence="10 11">
    <name type="scientific">Solanum verrucosum</name>
    <dbReference type="NCBI Taxonomy" id="315347"/>
    <lineage>
        <taxon>Eukaryota</taxon>
        <taxon>Viridiplantae</taxon>
        <taxon>Streptophyta</taxon>
        <taxon>Embryophyta</taxon>
        <taxon>Tracheophyta</taxon>
        <taxon>Spermatophyta</taxon>
        <taxon>Magnoliopsida</taxon>
        <taxon>eudicotyledons</taxon>
        <taxon>Gunneridae</taxon>
        <taxon>Pentapetalae</taxon>
        <taxon>asterids</taxon>
        <taxon>lamiids</taxon>
        <taxon>Solanales</taxon>
        <taxon>Solanaceae</taxon>
        <taxon>Solanoideae</taxon>
        <taxon>Solaneae</taxon>
        <taxon>Solanum</taxon>
    </lineage>
</organism>
<gene>
    <name evidence="10" type="ORF">MTR67_029914</name>
</gene>
<dbReference type="PANTHER" id="PTHR32285:SF8">
    <property type="entry name" value="PROTEIN TRICHOME BIREFRINGENCE-LIKE 5"/>
    <property type="match status" value="1"/>
</dbReference>
<feature type="compositionally biased region" description="Polar residues" evidence="7">
    <location>
        <begin position="215"/>
        <end position="227"/>
    </location>
</feature>
<dbReference type="Pfam" id="PF14416">
    <property type="entry name" value="PMR5N"/>
    <property type="match status" value="1"/>
</dbReference>
<feature type="region of interest" description="Disordered" evidence="7">
    <location>
        <begin position="198"/>
        <end position="229"/>
    </location>
</feature>
<evidence type="ECO:0000313" key="10">
    <source>
        <dbReference type="EMBL" id="WMV36529.1"/>
    </source>
</evidence>
<evidence type="ECO:0000259" key="9">
    <source>
        <dbReference type="Pfam" id="PF14416"/>
    </source>
</evidence>
<protein>
    <recommendedName>
        <fullName evidence="12">Trichome birefringence-like N-terminal domain-containing protein</fullName>
    </recommendedName>
</protein>
<dbReference type="GO" id="GO:0016020">
    <property type="term" value="C:membrane"/>
    <property type="evidence" value="ECO:0007669"/>
    <property type="project" value="UniProtKB-SubCell"/>
</dbReference>
<accession>A0AAF0RDF1</accession>
<dbReference type="GO" id="GO:0005794">
    <property type="term" value="C:Golgi apparatus"/>
    <property type="evidence" value="ECO:0007669"/>
    <property type="project" value="TreeGrafter"/>
</dbReference>
<comment type="similarity">
    <text evidence="2">Belongs to the PC-esterase family. TBL subfamily.</text>
</comment>
<evidence type="ECO:0000256" key="6">
    <source>
        <dbReference type="ARBA" id="ARBA00023136"/>
    </source>
</evidence>
<sequence>MARYTCIFFVLFFFISTLFFFSRKIVQPTQILSVYRDTLSQTPILLQNQTPIAPKSDLDNSLVNPISPKTSTEIPILPKSDFDGSLVESETISSSSETSRFKGLEANTEIPILPKSDFDGSLVESEAISNSSETSRFQGLEANTEIPILPKSDFDGSLVESEAISNSSETSRFQGLEANTEIPILAKTDFDDNLVKPISPETISSSSEKSKSDLDVTSETPKSSLVEKNSRPIGESCDLFKGSWVKDENHPIYKPGSCPYVDEAFDCQTNGRPDSQYLKWTWKPYGCHLPRFSPSDFLKRLKGKRLMLVGDSMNRNQFESLLCLLREGLTNKSKMYEIHGYKITKGRGYYVFKFEDYNCTVEFVRSHFLVREGVRINPQGSSNPTLSIDRIDKTSNRWKGADILIFNTGHWWTHGKTARGKNYYKEGEQIYPKFDAVEAYRRALKTWAKWIDENMNREKLIIYRGYSSAHYRGGDWDSGGSCNKESEPVSKGAILGNYPLKMKIVEEVIKEMQFPVVLLNVTQSTNFRKDGHPSVYGKVGKKGKQDCSHWCLPGVPDAWNELIYATLVLQQ</sequence>
<comment type="subcellular location">
    <subcellularLocation>
        <location evidence="1">Membrane</location>
        <topology evidence="1">Single-pass membrane protein</topology>
    </subcellularLocation>
</comment>
<keyword evidence="3" id="KW-0812">Transmembrane</keyword>
<evidence type="ECO:0000256" key="1">
    <source>
        <dbReference type="ARBA" id="ARBA00004167"/>
    </source>
</evidence>
<feature type="domain" description="Trichome birefringence-like C-terminal" evidence="8">
    <location>
        <begin position="289"/>
        <end position="565"/>
    </location>
</feature>
<evidence type="ECO:0000313" key="11">
    <source>
        <dbReference type="Proteomes" id="UP001234989"/>
    </source>
</evidence>
<reference evidence="10" key="1">
    <citation type="submission" date="2023-08" db="EMBL/GenBank/DDBJ databases">
        <title>A de novo genome assembly of Solanum verrucosum Schlechtendal, a Mexican diploid species geographically isolated from the other diploid A-genome species in potato relatives.</title>
        <authorList>
            <person name="Hosaka K."/>
        </authorList>
    </citation>
    <scope>NUCLEOTIDE SEQUENCE</scope>
    <source>
        <tissue evidence="10">Young leaves</tissue>
    </source>
</reference>
<dbReference type="PANTHER" id="PTHR32285">
    <property type="entry name" value="PROTEIN TRICHOME BIREFRINGENCE-LIKE 9-RELATED"/>
    <property type="match status" value="1"/>
</dbReference>